<proteinExistence type="predicted"/>
<name>A0ABR7CEY0_9BACE</name>
<comment type="caution">
    <text evidence="1">The sequence shown here is derived from an EMBL/GenBank/DDBJ whole genome shotgun (WGS) entry which is preliminary data.</text>
</comment>
<evidence type="ECO:0000313" key="2">
    <source>
        <dbReference type="Proteomes" id="UP000600600"/>
    </source>
</evidence>
<organism evidence="1 2">
    <name type="scientific">Bacteroides difficilis</name>
    <dbReference type="NCBI Taxonomy" id="2763021"/>
    <lineage>
        <taxon>Bacteria</taxon>
        <taxon>Pseudomonadati</taxon>
        <taxon>Bacteroidota</taxon>
        <taxon>Bacteroidia</taxon>
        <taxon>Bacteroidales</taxon>
        <taxon>Bacteroidaceae</taxon>
        <taxon>Bacteroides</taxon>
    </lineage>
</organism>
<protein>
    <recommendedName>
        <fullName evidence="3">XRE family transcriptional regulator</fullName>
    </recommendedName>
</protein>
<gene>
    <name evidence="1" type="ORF">H8S67_16955</name>
</gene>
<reference evidence="1 2" key="1">
    <citation type="submission" date="2020-08" db="EMBL/GenBank/DDBJ databases">
        <title>Genome public.</title>
        <authorList>
            <person name="Liu C."/>
            <person name="Sun Q."/>
        </authorList>
    </citation>
    <scope>NUCLEOTIDE SEQUENCE [LARGE SCALE GENOMIC DNA]</scope>
    <source>
        <strain evidence="1 2">M27</strain>
    </source>
</reference>
<keyword evidence="2" id="KW-1185">Reference proteome</keyword>
<evidence type="ECO:0000313" key="1">
    <source>
        <dbReference type="EMBL" id="MBC5606343.1"/>
    </source>
</evidence>
<dbReference type="Proteomes" id="UP000600600">
    <property type="component" value="Unassembled WGS sequence"/>
</dbReference>
<sequence>MKKDKICCAALGTYIVELQNRVKLRNVDVCKALSIGHSVYNDLKKG</sequence>
<dbReference type="EMBL" id="JACOOE010000009">
    <property type="protein sequence ID" value="MBC5606343.1"/>
    <property type="molecule type" value="Genomic_DNA"/>
</dbReference>
<evidence type="ECO:0008006" key="3">
    <source>
        <dbReference type="Google" id="ProtNLM"/>
    </source>
</evidence>
<dbReference type="RefSeq" id="WP_007761114.1">
    <property type="nucleotide sequence ID" value="NZ_CP182814.1"/>
</dbReference>
<accession>A0ABR7CEY0</accession>